<comment type="caution">
    <text evidence="5">The sequence shown here is derived from an EMBL/GenBank/DDBJ whole genome shotgun (WGS) entry which is preliminary data.</text>
</comment>
<name>A0AAJ3MYE7_9PAST</name>
<dbReference type="InterPro" id="IPR051734">
    <property type="entry name" value="VapB_TA_antitoxins"/>
</dbReference>
<evidence type="ECO:0000256" key="2">
    <source>
        <dbReference type="ARBA" id="ARBA00022649"/>
    </source>
</evidence>
<keyword evidence="3" id="KW-0238">DNA-binding</keyword>
<gene>
    <name evidence="5" type="ORF">BKG90_09705</name>
</gene>
<keyword evidence="2" id="KW-1277">Toxin-antitoxin system</keyword>
<organism evidence="5 6">
    <name type="scientific">Rodentibacter caecimuris</name>
    <dbReference type="NCBI Taxonomy" id="1796644"/>
    <lineage>
        <taxon>Bacteria</taxon>
        <taxon>Pseudomonadati</taxon>
        <taxon>Pseudomonadota</taxon>
        <taxon>Gammaproteobacteria</taxon>
        <taxon>Pasteurellales</taxon>
        <taxon>Pasteurellaceae</taxon>
        <taxon>Rodentibacter</taxon>
    </lineage>
</organism>
<evidence type="ECO:0000256" key="1">
    <source>
        <dbReference type="ARBA" id="ARBA00007924"/>
    </source>
</evidence>
<reference evidence="5 6" key="1">
    <citation type="submission" date="2016-10" db="EMBL/GenBank/DDBJ databases">
        <title>Rodentibacter gen. nov. and new species.</title>
        <authorList>
            <person name="Christensen H."/>
        </authorList>
    </citation>
    <scope>NUCLEOTIDE SEQUENCE [LARGE SCALE GENOMIC DNA]</scope>
    <source>
        <strain evidence="5 6">199137021</strain>
    </source>
</reference>
<evidence type="ECO:0000256" key="3">
    <source>
        <dbReference type="PROSITE-ProRule" id="PRU01076"/>
    </source>
</evidence>
<dbReference type="SUPFAM" id="SSF89447">
    <property type="entry name" value="AbrB/MazE/MraZ-like"/>
    <property type="match status" value="1"/>
</dbReference>
<dbReference type="InterPro" id="IPR047976">
    <property type="entry name" value="Anti_VapB2-like"/>
</dbReference>
<evidence type="ECO:0000313" key="6">
    <source>
        <dbReference type="Proteomes" id="UP000188998"/>
    </source>
</evidence>
<dbReference type="EMBL" id="MLAB01000053">
    <property type="protein sequence ID" value="OOF70557.1"/>
    <property type="molecule type" value="Genomic_DNA"/>
</dbReference>
<dbReference type="PANTHER" id="PTHR37550">
    <property type="entry name" value="ANTITOXIN VAPB1"/>
    <property type="match status" value="1"/>
</dbReference>
<evidence type="ECO:0000259" key="4">
    <source>
        <dbReference type="PROSITE" id="PS51740"/>
    </source>
</evidence>
<dbReference type="InterPro" id="IPR037914">
    <property type="entry name" value="SpoVT-AbrB_sf"/>
</dbReference>
<comment type="similarity">
    <text evidence="1">Belongs to the VapB family.</text>
</comment>
<dbReference type="InterPro" id="IPR007159">
    <property type="entry name" value="SpoVT-AbrB_dom"/>
</dbReference>
<evidence type="ECO:0000313" key="5">
    <source>
        <dbReference type="EMBL" id="OOF70557.1"/>
    </source>
</evidence>
<dbReference type="NCBIfam" id="NF040493">
    <property type="entry name" value="TA_anti_VapB"/>
    <property type="match status" value="1"/>
</dbReference>
<keyword evidence="6" id="KW-1185">Reference proteome</keyword>
<dbReference type="Gene3D" id="2.10.260.10">
    <property type="match status" value="1"/>
</dbReference>
<feature type="domain" description="SpoVT-AbrB" evidence="4">
    <location>
        <begin position="4"/>
        <end position="46"/>
    </location>
</feature>
<dbReference type="AlphaFoldDB" id="A0AAJ3MYE7"/>
<sequence>MQEASIFMTNKSQAVRLPTNVRFADSVKKVMVRVIGNERILTPIDQTWDSFFFSDNHASEDFMTERESSIQPERESF</sequence>
<dbReference type="GO" id="GO:0003677">
    <property type="term" value="F:DNA binding"/>
    <property type="evidence" value="ECO:0007669"/>
    <property type="project" value="UniProtKB-UniRule"/>
</dbReference>
<protein>
    <submittedName>
        <fullName evidence="5">Antitoxin</fullName>
    </submittedName>
</protein>
<dbReference type="RefSeq" id="WP_059366815.1">
    <property type="nucleotide sequence ID" value="NZ_BBXJ01000001.1"/>
</dbReference>
<proteinExistence type="inferred from homology"/>
<dbReference type="Proteomes" id="UP000188998">
    <property type="component" value="Unassembled WGS sequence"/>
</dbReference>
<dbReference type="PROSITE" id="PS51740">
    <property type="entry name" value="SPOVT_ABRB"/>
    <property type="match status" value="1"/>
</dbReference>
<dbReference type="PANTHER" id="PTHR37550:SF3">
    <property type="entry name" value="ANTITOXIN VAPB1"/>
    <property type="match status" value="1"/>
</dbReference>
<accession>A0AAJ3MYE7</accession>